<evidence type="ECO:0008006" key="3">
    <source>
        <dbReference type="Google" id="ProtNLM"/>
    </source>
</evidence>
<dbReference type="InParanoid" id="A0A7N2M2M0"/>
<reference evidence="1 2" key="1">
    <citation type="journal article" date="2016" name="G3 (Bethesda)">
        <title>First Draft Assembly and Annotation of the Genome of a California Endemic Oak Quercus lobata Nee (Fagaceae).</title>
        <authorList>
            <person name="Sork V.L."/>
            <person name="Fitz-Gibbon S.T."/>
            <person name="Puiu D."/>
            <person name="Crepeau M."/>
            <person name="Gugger P.F."/>
            <person name="Sherman R."/>
            <person name="Stevens K."/>
            <person name="Langley C.H."/>
            <person name="Pellegrini M."/>
            <person name="Salzberg S.L."/>
        </authorList>
    </citation>
    <scope>NUCLEOTIDE SEQUENCE [LARGE SCALE GENOMIC DNA]</scope>
    <source>
        <strain evidence="1 2">cv. SW786</strain>
    </source>
</reference>
<protein>
    <recommendedName>
        <fullName evidence="3">Disease resistance protein</fullName>
    </recommendedName>
</protein>
<organism evidence="1 2">
    <name type="scientific">Quercus lobata</name>
    <name type="common">Valley oak</name>
    <dbReference type="NCBI Taxonomy" id="97700"/>
    <lineage>
        <taxon>Eukaryota</taxon>
        <taxon>Viridiplantae</taxon>
        <taxon>Streptophyta</taxon>
        <taxon>Embryophyta</taxon>
        <taxon>Tracheophyta</taxon>
        <taxon>Spermatophyta</taxon>
        <taxon>Magnoliopsida</taxon>
        <taxon>eudicotyledons</taxon>
        <taxon>Gunneridae</taxon>
        <taxon>Pentapetalae</taxon>
        <taxon>rosids</taxon>
        <taxon>fabids</taxon>
        <taxon>Fagales</taxon>
        <taxon>Fagaceae</taxon>
        <taxon>Quercus</taxon>
    </lineage>
</organism>
<proteinExistence type="predicted"/>
<dbReference type="AlphaFoldDB" id="A0A7N2M2M0"/>
<dbReference type="SUPFAM" id="SSF52058">
    <property type="entry name" value="L domain-like"/>
    <property type="match status" value="1"/>
</dbReference>
<dbReference type="Gene3D" id="3.80.10.10">
    <property type="entry name" value="Ribonuclease Inhibitor"/>
    <property type="match status" value="1"/>
</dbReference>
<dbReference type="InterPro" id="IPR032675">
    <property type="entry name" value="LRR_dom_sf"/>
</dbReference>
<evidence type="ECO:0000313" key="1">
    <source>
        <dbReference type="EnsemblPlants" id="QL07p003471:mrna"/>
    </source>
</evidence>
<keyword evidence="2" id="KW-1185">Reference proteome</keyword>
<evidence type="ECO:0000313" key="2">
    <source>
        <dbReference type="Proteomes" id="UP000594261"/>
    </source>
</evidence>
<reference evidence="1" key="2">
    <citation type="submission" date="2021-01" db="UniProtKB">
        <authorList>
            <consortium name="EnsemblPlants"/>
        </authorList>
    </citation>
    <scope>IDENTIFICATION</scope>
</reference>
<dbReference type="Proteomes" id="UP000594261">
    <property type="component" value="Chromosome 7"/>
</dbReference>
<accession>A0A7N2M2M0</accession>
<sequence length="360" mass="40882">MAYNPFDSFYGNWFLKMKILHLSPHANLNALDILMKPDYFPAMESLFLSGTNIITIPKSFSRFPRLKTLSISNCKQLHEILGLPQSLCSVIATNCMSLDPQSSLSQILETMGILPNRVYEVARSDLLMGPQSSTRLSHQVLLSDDEGSGIEAEDDDCEILEILQIEHVKWFNHRSVGNSISFWVGRRFPNLFAIYIALGPEEAQRSEYSCFVRVDASINGCETLHFGVIDFKENPNHLWLYSPSHQHLQEHLNYSNPSEHNHVENAFGPQKSGIPSLRLLSASHDEDYDDDDDLRVLPLPNTCTNLGTDDLVAREYQPPLVFDDTSNWCMTWLVGPTAKFLKAFCFLEIFPQRVTEALRV</sequence>
<dbReference type="EMBL" id="LRBV02000007">
    <property type="status" value="NOT_ANNOTATED_CDS"/>
    <property type="molecule type" value="Genomic_DNA"/>
</dbReference>
<dbReference type="Gramene" id="QL07p003471:mrna">
    <property type="protein sequence ID" value="QL07p003471:mrna"/>
    <property type="gene ID" value="QL07p003471"/>
</dbReference>
<dbReference type="EnsemblPlants" id="QL07p003471:mrna">
    <property type="protein sequence ID" value="QL07p003471:mrna"/>
    <property type="gene ID" value="QL07p003471"/>
</dbReference>
<name>A0A7N2M2M0_QUELO</name>